<dbReference type="OrthoDB" id="5946976at2759"/>
<dbReference type="InterPro" id="IPR012338">
    <property type="entry name" value="Beta-lactam/transpept-like"/>
</dbReference>
<sequence length="75" mass="8326">MCRSTSYTVMPSGRLQFIFRPRADFVSYSPPTFKSLGGGIVSTAKDFTRFGQMLLNGGTLDGVRILSPQSRPQHR</sequence>
<dbReference type="SUPFAM" id="SSF56601">
    <property type="entry name" value="beta-lactamase/transpeptidase-like"/>
    <property type="match status" value="1"/>
</dbReference>
<comment type="caution">
    <text evidence="1">The sequence shown here is derived from an EMBL/GenBank/DDBJ whole genome shotgun (WGS) entry which is preliminary data.</text>
</comment>
<dbReference type="Proteomes" id="UP000019335">
    <property type="component" value="Chromosome 16"/>
</dbReference>
<proteinExistence type="predicted"/>
<protein>
    <submittedName>
        <fullName evidence="1">Beta-lactamase</fullName>
    </submittedName>
</protein>
<keyword evidence="2" id="KW-1185">Reference proteome</keyword>
<reference evidence="1 2" key="1">
    <citation type="journal article" date="2014" name="Mol. Plant">
        <title>Chromosome Scale Genome Assembly and Transcriptome Profiling of Nannochloropsis gaditana in Nitrogen Depletion.</title>
        <authorList>
            <person name="Corteggiani Carpinelli E."/>
            <person name="Telatin A."/>
            <person name="Vitulo N."/>
            <person name="Forcato C."/>
            <person name="D'Angelo M."/>
            <person name="Schiavon R."/>
            <person name="Vezzi A."/>
            <person name="Giacometti G.M."/>
            <person name="Morosinotto T."/>
            <person name="Valle G."/>
        </authorList>
    </citation>
    <scope>NUCLEOTIDE SEQUENCE [LARGE SCALE GENOMIC DNA]</scope>
    <source>
        <strain evidence="1 2">B-31</strain>
    </source>
</reference>
<evidence type="ECO:0000313" key="1">
    <source>
        <dbReference type="EMBL" id="EWM23503.1"/>
    </source>
</evidence>
<evidence type="ECO:0000313" key="2">
    <source>
        <dbReference type="Proteomes" id="UP000019335"/>
    </source>
</evidence>
<dbReference type="Gene3D" id="3.40.710.10">
    <property type="entry name" value="DD-peptidase/beta-lactamase superfamily"/>
    <property type="match status" value="1"/>
</dbReference>
<name>W7TJ61_9STRA</name>
<accession>W7TJ61</accession>
<dbReference type="EMBL" id="AZIL01001621">
    <property type="protein sequence ID" value="EWM23503.1"/>
    <property type="molecule type" value="Genomic_DNA"/>
</dbReference>
<dbReference type="AlphaFoldDB" id="W7TJ61"/>
<organism evidence="1 2">
    <name type="scientific">Nannochloropsis gaditana</name>
    <dbReference type="NCBI Taxonomy" id="72520"/>
    <lineage>
        <taxon>Eukaryota</taxon>
        <taxon>Sar</taxon>
        <taxon>Stramenopiles</taxon>
        <taxon>Ochrophyta</taxon>
        <taxon>Eustigmatophyceae</taxon>
        <taxon>Eustigmatales</taxon>
        <taxon>Monodopsidaceae</taxon>
        <taxon>Nannochloropsis</taxon>
    </lineage>
</organism>
<gene>
    <name evidence="1" type="ORF">Naga_102309g1</name>
</gene>